<accession>A0A8J3MRQ7</accession>
<gene>
    <name evidence="1" type="ORF">KSX_20060</name>
</gene>
<evidence type="ECO:0000313" key="1">
    <source>
        <dbReference type="EMBL" id="GHO43843.1"/>
    </source>
</evidence>
<name>A0A8J3MRQ7_9CHLR</name>
<dbReference type="AlphaFoldDB" id="A0A8J3MRQ7"/>
<proteinExistence type="predicted"/>
<comment type="caution">
    <text evidence="1">The sequence shown here is derived from an EMBL/GenBank/DDBJ whole genome shotgun (WGS) entry which is preliminary data.</text>
</comment>
<protein>
    <submittedName>
        <fullName evidence="1">Uncharacterized protein</fullName>
    </submittedName>
</protein>
<evidence type="ECO:0000313" key="2">
    <source>
        <dbReference type="Proteomes" id="UP000612362"/>
    </source>
</evidence>
<sequence>MGPLVSQTTDSLTTVNDYYTAIQSRHYEDAYSYIEPQGKLSGLTLDQFVAQAKTRDTQYGQVFSFTTRTNQVEAQPDQEGLSSLSLTLDVTRSKLKYAVKVTIEKIGTKYKIVDYNQI</sequence>
<keyword evidence="2" id="KW-1185">Reference proteome</keyword>
<dbReference type="EMBL" id="BNJF01000001">
    <property type="protein sequence ID" value="GHO43843.1"/>
    <property type="molecule type" value="Genomic_DNA"/>
</dbReference>
<organism evidence="1 2">
    <name type="scientific">Ktedonospora formicarum</name>
    <dbReference type="NCBI Taxonomy" id="2778364"/>
    <lineage>
        <taxon>Bacteria</taxon>
        <taxon>Bacillati</taxon>
        <taxon>Chloroflexota</taxon>
        <taxon>Ktedonobacteria</taxon>
        <taxon>Ktedonobacterales</taxon>
        <taxon>Ktedonobacteraceae</taxon>
        <taxon>Ktedonospora</taxon>
    </lineage>
</organism>
<dbReference type="Proteomes" id="UP000612362">
    <property type="component" value="Unassembled WGS sequence"/>
</dbReference>
<reference evidence="1" key="1">
    <citation type="submission" date="2020-10" db="EMBL/GenBank/DDBJ databases">
        <title>Taxonomic study of unclassified bacteria belonging to the class Ktedonobacteria.</title>
        <authorList>
            <person name="Yabe S."/>
            <person name="Wang C.M."/>
            <person name="Zheng Y."/>
            <person name="Sakai Y."/>
            <person name="Cavaletti L."/>
            <person name="Monciardini P."/>
            <person name="Donadio S."/>
        </authorList>
    </citation>
    <scope>NUCLEOTIDE SEQUENCE</scope>
    <source>
        <strain evidence="1">SOSP1-1</strain>
    </source>
</reference>